<name>A0A3A9Z8P9_9ACTN</name>
<dbReference type="AlphaFoldDB" id="A0A3A9Z8P9"/>
<feature type="compositionally biased region" description="Basic residues" evidence="1">
    <location>
        <begin position="1"/>
        <end position="14"/>
    </location>
</feature>
<keyword evidence="2" id="KW-0472">Membrane</keyword>
<feature type="transmembrane region" description="Helical" evidence="2">
    <location>
        <begin position="210"/>
        <end position="230"/>
    </location>
</feature>
<protein>
    <submittedName>
        <fullName evidence="3">Uncharacterized protein</fullName>
    </submittedName>
</protein>
<keyword evidence="2" id="KW-0812">Transmembrane</keyword>
<feature type="region of interest" description="Disordered" evidence="1">
    <location>
        <begin position="1"/>
        <end position="29"/>
    </location>
</feature>
<proteinExistence type="predicted"/>
<keyword evidence="2" id="KW-1133">Transmembrane helix</keyword>
<keyword evidence="4" id="KW-1185">Reference proteome</keyword>
<feature type="transmembrane region" description="Helical" evidence="2">
    <location>
        <begin position="179"/>
        <end position="198"/>
    </location>
</feature>
<sequence length="231" mass="24343">MPRRVPLRRHRRGRAAGGGTHADADDAPWAPIEQVHWDGTPVREEPPVDHLLVRVLRWRPARPTRRPHPPDPLPGLAALVGLSLAAAFFAWVSAAPFWLAVGHGTSGRVAVYQCTGSGLDQRCRGNFAADTQGWTAHGVTISGLSGDRAEPGALVPARMTGPEGGTAYVDTGAAGHLRWLLGLVAVLGCGVGIVRWTGAARLADPRARRWAVAAGLAGPLLITAGFLTAAW</sequence>
<reference evidence="3 4" key="1">
    <citation type="journal article" date="2004" name="Syst. Appl. Microbiol.">
        <title>Cryptoendolithic actinomycetes from antarctic sandstone rock samples: Micromonospora endolithica sp. nov. and two isolates related to Micromonospora coerulea Jensen 1932.</title>
        <authorList>
            <person name="Hirsch P."/>
            <person name="Mevs U."/>
            <person name="Kroppenstedt R.M."/>
            <person name="Schumann P."/>
            <person name="Stackebrandt E."/>
        </authorList>
    </citation>
    <scope>NUCLEOTIDE SEQUENCE [LARGE SCALE GENOMIC DNA]</scope>
    <source>
        <strain evidence="3 4">JCM 12677</strain>
    </source>
</reference>
<dbReference type="Proteomes" id="UP000281726">
    <property type="component" value="Unassembled WGS sequence"/>
</dbReference>
<evidence type="ECO:0000256" key="2">
    <source>
        <dbReference type="SAM" id="Phobius"/>
    </source>
</evidence>
<comment type="caution">
    <text evidence="3">The sequence shown here is derived from an EMBL/GenBank/DDBJ whole genome shotgun (WGS) entry which is preliminary data.</text>
</comment>
<dbReference type="OrthoDB" id="3386494at2"/>
<feature type="transmembrane region" description="Helical" evidence="2">
    <location>
        <begin position="75"/>
        <end position="99"/>
    </location>
</feature>
<dbReference type="EMBL" id="RBAK01000008">
    <property type="protein sequence ID" value="RKN43617.1"/>
    <property type="molecule type" value="Genomic_DNA"/>
</dbReference>
<accession>A0A3A9Z8P9</accession>
<evidence type="ECO:0000313" key="3">
    <source>
        <dbReference type="EMBL" id="RKN43617.1"/>
    </source>
</evidence>
<organism evidence="3 4">
    <name type="scientific">Micromonospora endolithica</name>
    <dbReference type="NCBI Taxonomy" id="230091"/>
    <lineage>
        <taxon>Bacteria</taxon>
        <taxon>Bacillati</taxon>
        <taxon>Actinomycetota</taxon>
        <taxon>Actinomycetes</taxon>
        <taxon>Micromonosporales</taxon>
        <taxon>Micromonosporaceae</taxon>
        <taxon>Micromonospora</taxon>
    </lineage>
</organism>
<gene>
    <name evidence="3" type="ORF">D7223_21120</name>
</gene>
<evidence type="ECO:0000256" key="1">
    <source>
        <dbReference type="SAM" id="MobiDB-lite"/>
    </source>
</evidence>
<evidence type="ECO:0000313" key="4">
    <source>
        <dbReference type="Proteomes" id="UP000281726"/>
    </source>
</evidence>